<protein>
    <submittedName>
        <fullName evidence="1">Uncharacterized protein</fullName>
    </submittedName>
</protein>
<comment type="caution">
    <text evidence="1">The sequence shown here is derived from an EMBL/GenBank/DDBJ whole genome shotgun (WGS) entry which is preliminary data.</text>
</comment>
<gene>
    <name evidence="1" type="ORF">H8K47_03330</name>
</gene>
<dbReference type="RefSeq" id="WP_186880025.1">
    <property type="nucleotide sequence ID" value="NZ_JACOGG010000003.1"/>
</dbReference>
<keyword evidence="2" id="KW-1185">Reference proteome</keyword>
<accession>A0A923HY96</accession>
<organism evidence="1 2">
    <name type="scientific">Undibacterium rugosum</name>
    <dbReference type="NCBI Taxonomy" id="2762291"/>
    <lineage>
        <taxon>Bacteria</taxon>
        <taxon>Pseudomonadati</taxon>
        <taxon>Pseudomonadota</taxon>
        <taxon>Betaproteobacteria</taxon>
        <taxon>Burkholderiales</taxon>
        <taxon>Oxalobacteraceae</taxon>
        <taxon>Undibacterium</taxon>
    </lineage>
</organism>
<name>A0A923HY96_9BURK</name>
<dbReference type="Proteomes" id="UP000612361">
    <property type="component" value="Unassembled WGS sequence"/>
</dbReference>
<dbReference type="EMBL" id="JACOGG010000003">
    <property type="protein sequence ID" value="MBC3934388.1"/>
    <property type="molecule type" value="Genomic_DNA"/>
</dbReference>
<evidence type="ECO:0000313" key="2">
    <source>
        <dbReference type="Proteomes" id="UP000612361"/>
    </source>
</evidence>
<proteinExistence type="predicted"/>
<dbReference type="AlphaFoldDB" id="A0A923HY96"/>
<sequence>MYAIASTIGTARLRVWSYAIPQPSSTDLIFYDNEVDQRSHHLRLQCRQLASASSEYVDKTVTASVDKVSARRIKLNHDIQLDVTNCWEAATSPTPLYSYFMKNWQANAALSVAVYEQNLLLVWSGNRNALYQRVEAQLSEFVAERFEWLVIHGNKVSVFEYMGKDHIAQQPLGFMVAHYRIAKQNVYLRMWSRPADYAANRIEFAHIAVCAAS</sequence>
<reference evidence="1" key="1">
    <citation type="submission" date="2020-08" db="EMBL/GenBank/DDBJ databases">
        <title>Novel species isolated from subtropical streams in China.</title>
        <authorList>
            <person name="Lu H."/>
        </authorList>
    </citation>
    <scope>NUCLEOTIDE SEQUENCE</scope>
    <source>
        <strain evidence="1">CY7W</strain>
    </source>
</reference>
<evidence type="ECO:0000313" key="1">
    <source>
        <dbReference type="EMBL" id="MBC3934388.1"/>
    </source>
</evidence>